<evidence type="ECO:0000313" key="2">
    <source>
        <dbReference type="Proteomes" id="UP001283361"/>
    </source>
</evidence>
<reference evidence="1" key="1">
    <citation type="journal article" date="2023" name="G3 (Bethesda)">
        <title>A reference genome for the long-term kleptoplast-retaining sea slug Elysia crispata morphotype clarki.</title>
        <authorList>
            <person name="Eastman K.E."/>
            <person name="Pendleton A.L."/>
            <person name="Shaikh M.A."/>
            <person name="Suttiyut T."/>
            <person name="Ogas R."/>
            <person name="Tomko P."/>
            <person name="Gavelis G."/>
            <person name="Widhalm J.R."/>
            <person name="Wisecaver J.H."/>
        </authorList>
    </citation>
    <scope>NUCLEOTIDE SEQUENCE</scope>
    <source>
        <strain evidence="1">ECLA1</strain>
    </source>
</reference>
<dbReference type="Proteomes" id="UP001283361">
    <property type="component" value="Unassembled WGS sequence"/>
</dbReference>
<name>A0AAE1CX87_9GAST</name>
<dbReference type="EMBL" id="JAWDGP010006429">
    <property type="protein sequence ID" value="KAK3741329.1"/>
    <property type="molecule type" value="Genomic_DNA"/>
</dbReference>
<protein>
    <submittedName>
        <fullName evidence="1">Uncharacterized protein</fullName>
    </submittedName>
</protein>
<organism evidence="1 2">
    <name type="scientific">Elysia crispata</name>
    <name type="common">lettuce slug</name>
    <dbReference type="NCBI Taxonomy" id="231223"/>
    <lineage>
        <taxon>Eukaryota</taxon>
        <taxon>Metazoa</taxon>
        <taxon>Spiralia</taxon>
        <taxon>Lophotrochozoa</taxon>
        <taxon>Mollusca</taxon>
        <taxon>Gastropoda</taxon>
        <taxon>Heterobranchia</taxon>
        <taxon>Euthyneura</taxon>
        <taxon>Panpulmonata</taxon>
        <taxon>Sacoglossa</taxon>
        <taxon>Placobranchoidea</taxon>
        <taxon>Plakobranchidae</taxon>
        <taxon>Elysia</taxon>
    </lineage>
</organism>
<sequence>MTRASDSEMPSLSLPKLFIREEIVQIFNRSYLRVTQPVSLTHHQTEQAHLVSHPPRFPCSPLPAAASKNPTIWHLDLQSMWHVWCTLTRLNSLALVSPGLPVSCRGVPSSSEIILGVSPGCHARVAARCDGNRNSLRSG</sequence>
<keyword evidence="2" id="KW-1185">Reference proteome</keyword>
<comment type="caution">
    <text evidence="1">The sequence shown here is derived from an EMBL/GenBank/DDBJ whole genome shotgun (WGS) entry which is preliminary data.</text>
</comment>
<gene>
    <name evidence="1" type="ORF">RRG08_034374</name>
</gene>
<dbReference type="AlphaFoldDB" id="A0AAE1CX87"/>
<proteinExistence type="predicted"/>
<accession>A0AAE1CX87</accession>
<evidence type="ECO:0000313" key="1">
    <source>
        <dbReference type="EMBL" id="KAK3741329.1"/>
    </source>
</evidence>